<keyword evidence="3" id="KW-0732">Signal</keyword>
<dbReference type="Proteomes" id="UP001596500">
    <property type="component" value="Unassembled WGS sequence"/>
</dbReference>
<dbReference type="Gene3D" id="3.20.20.370">
    <property type="entry name" value="Glycoside hydrolase/deacetylase"/>
    <property type="match status" value="1"/>
</dbReference>
<dbReference type="RefSeq" id="WP_379865029.1">
    <property type="nucleotide sequence ID" value="NZ_JBHTBW010000032.1"/>
</dbReference>
<proteinExistence type="predicted"/>
<reference evidence="6" key="1">
    <citation type="journal article" date="2019" name="Int. J. Syst. Evol. Microbiol.">
        <title>The Global Catalogue of Microorganisms (GCM) 10K type strain sequencing project: providing services to taxonomists for standard genome sequencing and annotation.</title>
        <authorList>
            <consortium name="The Broad Institute Genomics Platform"/>
            <consortium name="The Broad Institute Genome Sequencing Center for Infectious Disease"/>
            <person name="Wu L."/>
            <person name="Ma J."/>
        </authorList>
    </citation>
    <scope>NUCLEOTIDE SEQUENCE [LARGE SCALE GENOMIC DNA]</scope>
    <source>
        <strain evidence="6">CGMCC 1.12942</strain>
    </source>
</reference>
<dbReference type="InterPro" id="IPR002509">
    <property type="entry name" value="NODB_dom"/>
</dbReference>
<dbReference type="EC" id="3.-.-.-" evidence="5"/>
<organism evidence="5 6">
    <name type="scientific">Laceyella putida</name>
    <dbReference type="NCBI Taxonomy" id="110101"/>
    <lineage>
        <taxon>Bacteria</taxon>
        <taxon>Bacillati</taxon>
        <taxon>Bacillota</taxon>
        <taxon>Bacilli</taxon>
        <taxon>Bacillales</taxon>
        <taxon>Thermoactinomycetaceae</taxon>
        <taxon>Laceyella</taxon>
    </lineage>
</organism>
<gene>
    <name evidence="5" type="ORF">ACFQNG_11195</name>
</gene>
<dbReference type="PANTHER" id="PTHR10587:SF133">
    <property type="entry name" value="CHITIN DEACETYLASE 1-RELATED"/>
    <property type="match status" value="1"/>
</dbReference>
<dbReference type="InterPro" id="IPR050248">
    <property type="entry name" value="Polysacc_deacetylase_ArnD"/>
</dbReference>
<evidence type="ECO:0000259" key="4">
    <source>
        <dbReference type="PROSITE" id="PS51677"/>
    </source>
</evidence>
<feature type="chain" id="PRO_5046596874" evidence="3">
    <location>
        <begin position="22"/>
        <end position="286"/>
    </location>
</feature>
<keyword evidence="6" id="KW-1185">Reference proteome</keyword>
<dbReference type="EMBL" id="JBHTBW010000032">
    <property type="protein sequence ID" value="MFC7441678.1"/>
    <property type="molecule type" value="Genomic_DNA"/>
</dbReference>
<dbReference type="GO" id="GO:0016787">
    <property type="term" value="F:hydrolase activity"/>
    <property type="evidence" value="ECO:0007669"/>
    <property type="project" value="UniProtKB-KW"/>
</dbReference>
<dbReference type="InterPro" id="IPR011330">
    <property type="entry name" value="Glyco_hydro/deAcase_b/a-brl"/>
</dbReference>
<evidence type="ECO:0000313" key="6">
    <source>
        <dbReference type="Proteomes" id="UP001596500"/>
    </source>
</evidence>
<comment type="caution">
    <text evidence="5">The sequence shown here is derived from an EMBL/GenBank/DDBJ whole genome shotgun (WGS) entry which is preliminary data.</text>
</comment>
<dbReference type="Pfam" id="PF01522">
    <property type="entry name" value="Polysacc_deac_1"/>
    <property type="match status" value="1"/>
</dbReference>
<evidence type="ECO:0000256" key="1">
    <source>
        <dbReference type="ARBA" id="ARBA00022723"/>
    </source>
</evidence>
<accession>A0ABW2RKW8</accession>
<dbReference type="CDD" id="cd10917">
    <property type="entry name" value="CE4_NodB_like_6s_7s"/>
    <property type="match status" value="1"/>
</dbReference>
<feature type="signal peptide" evidence="3">
    <location>
        <begin position="1"/>
        <end position="21"/>
    </location>
</feature>
<dbReference type="PROSITE" id="PS51677">
    <property type="entry name" value="NODB"/>
    <property type="match status" value="1"/>
</dbReference>
<sequence>MKQLLCTASCLAMLFCGGCAGKESNALDGDETHQAAKPMVGEVTLQATPELRGGKEKDVRESPSPSLAELRRKYAHVFVIRGPRTKRQVALTFDDGPDLHFTPQVLDMLKKHRVKATFFLVGKRAQFHPEIVKRIVAEGHVIGNHSYYHANLPKLNHKHFRDEILRTESMLKKLTGYAPKLVRPPYGTINEKQIKWLARKQYTVVNWNVDSLDWKGLIANEVTANVLGSVSPGAIILQHSAGGTGEDLSGSVQALDTIIQTLKRDRVRLVTLPELLNISKAMPSPN</sequence>
<protein>
    <submittedName>
        <fullName evidence="5">Polysaccharide deacetylase family protein</fullName>
        <ecNumber evidence="5">3.-.-.-</ecNumber>
    </submittedName>
</protein>
<evidence type="ECO:0000313" key="5">
    <source>
        <dbReference type="EMBL" id="MFC7441678.1"/>
    </source>
</evidence>
<dbReference type="SUPFAM" id="SSF88713">
    <property type="entry name" value="Glycoside hydrolase/deacetylase"/>
    <property type="match status" value="1"/>
</dbReference>
<dbReference type="PANTHER" id="PTHR10587">
    <property type="entry name" value="GLYCOSYL TRANSFERASE-RELATED"/>
    <property type="match status" value="1"/>
</dbReference>
<keyword evidence="2 5" id="KW-0378">Hydrolase</keyword>
<keyword evidence="1" id="KW-0479">Metal-binding</keyword>
<name>A0ABW2RKW8_9BACL</name>
<evidence type="ECO:0000256" key="3">
    <source>
        <dbReference type="SAM" id="SignalP"/>
    </source>
</evidence>
<evidence type="ECO:0000256" key="2">
    <source>
        <dbReference type="ARBA" id="ARBA00022801"/>
    </source>
</evidence>
<feature type="domain" description="NodB homology" evidence="4">
    <location>
        <begin position="87"/>
        <end position="270"/>
    </location>
</feature>